<comment type="caution">
    <text evidence="1">The sequence shown here is derived from an EMBL/GenBank/DDBJ whole genome shotgun (WGS) entry which is preliminary data.</text>
</comment>
<dbReference type="Proteomes" id="UP000015527">
    <property type="component" value="Unassembled WGS sequence"/>
</dbReference>
<dbReference type="EMBL" id="ATHL01000107">
    <property type="protein sequence ID" value="EQB10693.1"/>
    <property type="molecule type" value="Genomic_DNA"/>
</dbReference>
<gene>
    <name evidence="1" type="ORF">L284_16685</name>
</gene>
<proteinExistence type="predicted"/>
<evidence type="ECO:0000313" key="1">
    <source>
        <dbReference type="EMBL" id="EQB10693.1"/>
    </source>
</evidence>
<evidence type="ECO:0008006" key="3">
    <source>
        <dbReference type="Google" id="ProtNLM"/>
    </source>
</evidence>
<dbReference type="eggNOG" id="COG0477">
    <property type="taxonomic scope" value="Bacteria"/>
</dbReference>
<protein>
    <recommendedName>
        <fullName evidence="3">Major facilitator superfamily (MFS) profile domain-containing protein</fullName>
    </recommendedName>
</protein>
<keyword evidence="2" id="KW-1185">Reference proteome</keyword>
<dbReference type="AlphaFoldDB" id="T0HF08"/>
<reference evidence="1 2" key="1">
    <citation type="journal article" date="2013" name="Genome Announc.">
        <title>Genome Sequence of Novosphingobium lindaniclasticum LE124T, Isolated from a Hexachlorocyclohexane Dumpsite.</title>
        <authorList>
            <person name="Saxena A."/>
            <person name="Nayyar N."/>
            <person name="Sangwan N."/>
            <person name="Kumari R."/>
            <person name="Khurana J.P."/>
            <person name="Lal R."/>
        </authorList>
    </citation>
    <scope>NUCLEOTIDE SEQUENCE [LARGE SCALE GENOMIC DNA]</scope>
    <source>
        <strain evidence="1 2">LE124</strain>
    </source>
</reference>
<evidence type="ECO:0000313" key="2">
    <source>
        <dbReference type="Proteomes" id="UP000015527"/>
    </source>
</evidence>
<sequence>MFGMAFGFGLGAISLTLTAVHNVRAEETGIASAILNSAQQIGVALGLASVAAVSVAATEGRMQGKR</sequence>
<organism evidence="1 2">
    <name type="scientific">Novosphingobium lindaniclasticum LE124</name>
    <dbReference type="NCBI Taxonomy" id="1096930"/>
    <lineage>
        <taxon>Bacteria</taxon>
        <taxon>Pseudomonadati</taxon>
        <taxon>Pseudomonadota</taxon>
        <taxon>Alphaproteobacteria</taxon>
        <taxon>Sphingomonadales</taxon>
        <taxon>Sphingomonadaceae</taxon>
        <taxon>Novosphingobium</taxon>
    </lineage>
</organism>
<name>T0HF08_9SPHN</name>
<dbReference type="PATRIC" id="fig|1096930.3.peg.3312"/>
<accession>T0HF08</accession>